<reference evidence="1" key="1">
    <citation type="journal article" date="2021" name="Front. Microbiol.">
        <title>Comprehensive Comparative Genomics and Phenotyping of Methylobacterium Species.</title>
        <authorList>
            <person name="Alessa O."/>
            <person name="Ogura Y."/>
            <person name="Fujitani Y."/>
            <person name="Takami H."/>
            <person name="Hayashi T."/>
            <person name="Sahin N."/>
            <person name="Tani A."/>
        </authorList>
    </citation>
    <scope>NUCLEOTIDE SEQUENCE</scope>
    <source>
        <strain evidence="1">DSM 19015</strain>
    </source>
</reference>
<reference evidence="1" key="2">
    <citation type="submission" date="2021-08" db="EMBL/GenBank/DDBJ databases">
        <authorList>
            <person name="Tani A."/>
            <person name="Ola A."/>
            <person name="Ogura Y."/>
            <person name="Katsura K."/>
            <person name="Hayashi T."/>
        </authorList>
    </citation>
    <scope>NUCLEOTIDE SEQUENCE</scope>
    <source>
        <strain evidence="1">DSM 19015</strain>
    </source>
</reference>
<gene>
    <name evidence="1" type="ORF">OCOJLMKI_2677</name>
</gene>
<accession>A0ABQ4RXA2</accession>
<comment type="caution">
    <text evidence="1">The sequence shown here is derived from an EMBL/GenBank/DDBJ whole genome shotgun (WGS) entry which is preliminary data.</text>
</comment>
<dbReference type="RefSeq" id="WP_238244610.1">
    <property type="nucleotide sequence ID" value="NZ_BPQP01000037.1"/>
</dbReference>
<protein>
    <submittedName>
        <fullName evidence="1">Uncharacterized protein</fullName>
    </submittedName>
</protein>
<evidence type="ECO:0000313" key="1">
    <source>
        <dbReference type="EMBL" id="GJD95465.1"/>
    </source>
</evidence>
<proteinExistence type="predicted"/>
<organism evidence="1 2">
    <name type="scientific">Methylobacterium iners</name>
    <dbReference type="NCBI Taxonomy" id="418707"/>
    <lineage>
        <taxon>Bacteria</taxon>
        <taxon>Pseudomonadati</taxon>
        <taxon>Pseudomonadota</taxon>
        <taxon>Alphaproteobacteria</taxon>
        <taxon>Hyphomicrobiales</taxon>
        <taxon>Methylobacteriaceae</taxon>
        <taxon>Methylobacterium</taxon>
    </lineage>
</organism>
<dbReference type="EMBL" id="BPQP01000037">
    <property type="protein sequence ID" value="GJD95465.1"/>
    <property type="molecule type" value="Genomic_DNA"/>
</dbReference>
<sequence length="84" mass="9204">MTYTLHQLAAGSYDLALDGEVVGSVVRNVSPRGEERGWRAELLEDLSPEQRPSPFSGIEHPFRTLEAVMAWLGGAAIVENLPNQ</sequence>
<name>A0ABQ4RXA2_9HYPH</name>
<evidence type="ECO:0000313" key="2">
    <source>
        <dbReference type="Proteomes" id="UP001055125"/>
    </source>
</evidence>
<dbReference type="Proteomes" id="UP001055125">
    <property type="component" value="Unassembled WGS sequence"/>
</dbReference>
<keyword evidence="2" id="KW-1185">Reference proteome</keyword>